<evidence type="ECO:0000256" key="8">
    <source>
        <dbReference type="ARBA" id="ARBA00023204"/>
    </source>
</evidence>
<evidence type="ECO:0000256" key="4">
    <source>
        <dbReference type="ARBA" id="ARBA00022723"/>
    </source>
</evidence>
<evidence type="ECO:0000259" key="9">
    <source>
        <dbReference type="Pfam" id="PF03372"/>
    </source>
</evidence>
<keyword evidence="8" id="KW-0234">DNA repair</keyword>
<dbReference type="InterPro" id="IPR051547">
    <property type="entry name" value="TDP2-like"/>
</dbReference>
<name>A0ABU2CU84_9MICO</name>
<dbReference type="GO" id="GO:0016787">
    <property type="term" value="F:hydrolase activity"/>
    <property type="evidence" value="ECO:0007669"/>
    <property type="project" value="UniProtKB-KW"/>
</dbReference>
<evidence type="ECO:0000256" key="2">
    <source>
        <dbReference type="ARBA" id="ARBA00001946"/>
    </source>
</evidence>
<gene>
    <name evidence="10" type="ORF">J2S48_004356</name>
</gene>
<keyword evidence="11" id="KW-1185">Reference proteome</keyword>
<feature type="domain" description="Endonuclease/exonuclease/phosphatase" evidence="9">
    <location>
        <begin position="19"/>
        <end position="270"/>
    </location>
</feature>
<keyword evidence="5" id="KW-0227">DNA damage</keyword>
<evidence type="ECO:0000256" key="6">
    <source>
        <dbReference type="ARBA" id="ARBA00022801"/>
    </source>
</evidence>
<keyword evidence="6 10" id="KW-0378">Hydrolase</keyword>
<dbReference type="PANTHER" id="PTHR15822:SF4">
    <property type="entry name" value="TYROSYL-DNA PHOSPHODIESTERASE 2"/>
    <property type="match status" value="1"/>
</dbReference>
<dbReference type="InterPro" id="IPR036691">
    <property type="entry name" value="Endo/exonu/phosph_ase_sf"/>
</dbReference>
<reference evidence="10 11" key="1">
    <citation type="submission" date="2023-07" db="EMBL/GenBank/DDBJ databases">
        <title>Sequencing the genomes of 1000 actinobacteria strains.</title>
        <authorList>
            <person name="Klenk H.-P."/>
        </authorList>
    </citation>
    <scope>NUCLEOTIDE SEQUENCE [LARGE SCALE GENOMIC DNA]</scope>
    <source>
        <strain evidence="10 11">DSM 45554</strain>
    </source>
</reference>
<dbReference type="Proteomes" id="UP001183585">
    <property type="component" value="Unassembled WGS sequence"/>
</dbReference>
<dbReference type="EMBL" id="JAVDYE010000001">
    <property type="protein sequence ID" value="MDR7384841.1"/>
    <property type="molecule type" value="Genomic_DNA"/>
</dbReference>
<keyword evidence="7" id="KW-0460">Magnesium</keyword>
<comment type="cofactor">
    <cofactor evidence="2">
        <name>Mg(2+)</name>
        <dbReference type="ChEBI" id="CHEBI:18420"/>
    </cofactor>
</comment>
<evidence type="ECO:0000256" key="1">
    <source>
        <dbReference type="ARBA" id="ARBA00001936"/>
    </source>
</evidence>
<evidence type="ECO:0000313" key="11">
    <source>
        <dbReference type="Proteomes" id="UP001183585"/>
    </source>
</evidence>
<evidence type="ECO:0000256" key="7">
    <source>
        <dbReference type="ARBA" id="ARBA00022842"/>
    </source>
</evidence>
<comment type="cofactor">
    <cofactor evidence="1">
        <name>Mn(2+)</name>
        <dbReference type="ChEBI" id="CHEBI:29035"/>
    </cofactor>
</comment>
<protein>
    <submittedName>
        <fullName evidence="10">Endonuclease/exonuclease/phosphatase family metal-dependent hydrolase</fullName>
    </submittedName>
</protein>
<proteinExistence type="predicted"/>
<comment type="caution">
    <text evidence="10">The sequence shown here is derived from an EMBL/GenBank/DDBJ whole genome shotgun (WGS) entry which is preliminary data.</text>
</comment>
<dbReference type="Gene3D" id="3.60.10.10">
    <property type="entry name" value="Endonuclease/exonuclease/phosphatase"/>
    <property type="match status" value="1"/>
</dbReference>
<dbReference type="PANTHER" id="PTHR15822">
    <property type="entry name" value="TRAF AND TNF RECEPTOR-ASSOCIATED PROTEIN"/>
    <property type="match status" value="1"/>
</dbReference>
<evidence type="ECO:0000256" key="5">
    <source>
        <dbReference type="ARBA" id="ARBA00022763"/>
    </source>
</evidence>
<dbReference type="RefSeq" id="WP_274993670.1">
    <property type="nucleotide sequence ID" value="NZ_JAJQQP010000005.1"/>
</dbReference>
<dbReference type="Pfam" id="PF03372">
    <property type="entry name" value="Exo_endo_phos"/>
    <property type="match status" value="1"/>
</dbReference>
<sequence length="294" mass="32370">MTTSATPDPTPPVPTVRALTMNVFGPSNPGWDQRHPLIGEAIRSLAPDIVALQEVPVDTPEVLERLIGPGYHLTHFSRPSDDGVAGTLATRWPHRLVTEIDLRVSERSRETLPWCAAVLVELDTPVGRMLVTHHKPSWPLPFEREREEQAVLVARAIEEHLGDRDLHALVLGDFDATPDSAGMRFWRGRQPVEQLSVSYQDAWEYAHPGEPGHTFDLANPLVRDGEFTTAASRRIDYVLVRGGLRGPTLRVTDCRRVLDQPVGGVWASDHYGVVVDLAAPPTGVPVLGSVSTPR</sequence>
<dbReference type="GO" id="GO:0004519">
    <property type="term" value="F:endonuclease activity"/>
    <property type="evidence" value="ECO:0007669"/>
    <property type="project" value="UniProtKB-KW"/>
</dbReference>
<evidence type="ECO:0000256" key="3">
    <source>
        <dbReference type="ARBA" id="ARBA00022722"/>
    </source>
</evidence>
<evidence type="ECO:0000313" key="10">
    <source>
        <dbReference type="EMBL" id="MDR7384841.1"/>
    </source>
</evidence>
<keyword evidence="10" id="KW-0255">Endonuclease</keyword>
<keyword evidence="4" id="KW-0479">Metal-binding</keyword>
<organism evidence="10 11">
    <name type="scientific">Promicromonospora iranensis</name>
    <dbReference type="NCBI Taxonomy" id="1105144"/>
    <lineage>
        <taxon>Bacteria</taxon>
        <taxon>Bacillati</taxon>
        <taxon>Actinomycetota</taxon>
        <taxon>Actinomycetes</taxon>
        <taxon>Micrococcales</taxon>
        <taxon>Promicromonosporaceae</taxon>
        <taxon>Promicromonospora</taxon>
    </lineage>
</organism>
<dbReference type="InterPro" id="IPR005135">
    <property type="entry name" value="Endo/exonuclease/phosphatase"/>
</dbReference>
<accession>A0ABU2CU84</accession>
<dbReference type="SUPFAM" id="SSF56219">
    <property type="entry name" value="DNase I-like"/>
    <property type="match status" value="1"/>
</dbReference>
<keyword evidence="3" id="KW-0540">Nuclease</keyword>